<dbReference type="PANTHER" id="PTHR22948:SF29">
    <property type="entry name" value="FI02030P-RELATED"/>
    <property type="match status" value="1"/>
</dbReference>
<evidence type="ECO:0000313" key="2">
    <source>
        <dbReference type="EMBL" id="KAK3094732.1"/>
    </source>
</evidence>
<dbReference type="EMBL" id="VSWD01000008">
    <property type="protein sequence ID" value="KAK3094732.1"/>
    <property type="molecule type" value="Genomic_DNA"/>
</dbReference>
<keyword evidence="3" id="KW-1185">Reference proteome</keyword>
<dbReference type="Proteomes" id="UP001186944">
    <property type="component" value="Unassembled WGS sequence"/>
</dbReference>
<accession>A0AA88XY62</accession>
<evidence type="ECO:0000313" key="3">
    <source>
        <dbReference type="Proteomes" id="UP001186944"/>
    </source>
</evidence>
<dbReference type="InterPro" id="IPR050621">
    <property type="entry name" value="Tudor_domain_containing"/>
</dbReference>
<dbReference type="AlphaFoldDB" id="A0AA88XY62"/>
<comment type="caution">
    <text evidence="2">The sequence shown here is derived from an EMBL/GenBank/DDBJ whole genome shotgun (WGS) entry which is preliminary data.</text>
</comment>
<dbReference type="SUPFAM" id="SSF63748">
    <property type="entry name" value="Tudor/PWWP/MBT"/>
    <property type="match status" value="1"/>
</dbReference>
<dbReference type="InterPro" id="IPR035437">
    <property type="entry name" value="SNase_OB-fold_sf"/>
</dbReference>
<gene>
    <name evidence="2" type="ORF">FSP39_005529</name>
</gene>
<name>A0AA88XY62_PINIB</name>
<dbReference type="PANTHER" id="PTHR22948">
    <property type="entry name" value="TUDOR DOMAIN CONTAINING PROTEIN"/>
    <property type="match status" value="1"/>
</dbReference>
<dbReference type="PROSITE" id="PS50304">
    <property type="entry name" value="TUDOR"/>
    <property type="match status" value="1"/>
</dbReference>
<dbReference type="Gene3D" id="2.40.50.90">
    <property type="match status" value="1"/>
</dbReference>
<proteinExistence type="predicted"/>
<dbReference type="Pfam" id="PF00567">
    <property type="entry name" value="TUDOR"/>
    <property type="match status" value="1"/>
</dbReference>
<dbReference type="SMART" id="SM00333">
    <property type="entry name" value="TUDOR"/>
    <property type="match status" value="1"/>
</dbReference>
<evidence type="ECO:0000259" key="1">
    <source>
        <dbReference type="PROSITE" id="PS50304"/>
    </source>
</evidence>
<dbReference type="InterPro" id="IPR002999">
    <property type="entry name" value="Tudor"/>
</dbReference>
<organism evidence="2 3">
    <name type="scientific">Pinctada imbricata</name>
    <name type="common">Atlantic pearl-oyster</name>
    <name type="synonym">Pinctada martensii</name>
    <dbReference type="NCBI Taxonomy" id="66713"/>
    <lineage>
        <taxon>Eukaryota</taxon>
        <taxon>Metazoa</taxon>
        <taxon>Spiralia</taxon>
        <taxon>Lophotrochozoa</taxon>
        <taxon>Mollusca</taxon>
        <taxon>Bivalvia</taxon>
        <taxon>Autobranchia</taxon>
        <taxon>Pteriomorphia</taxon>
        <taxon>Pterioida</taxon>
        <taxon>Pterioidea</taxon>
        <taxon>Pteriidae</taxon>
        <taxon>Pinctada</taxon>
    </lineage>
</organism>
<dbReference type="Gene3D" id="2.30.30.140">
    <property type="match status" value="1"/>
</dbReference>
<protein>
    <recommendedName>
        <fullName evidence="1">Tudor domain-containing protein</fullName>
    </recommendedName>
</protein>
<reference evidence="2" key="1">
    <citation type="submission" date="2019-08" db="EMBL/GenBank/DDBJ databases">
        <title>The improved chromosome-level genome for the pearl oyster Pinctada fucata martensii using PacBio sequencing and Hi-C.</title>
        <authorList>
            <person name="Zheng Z."/>
        </authorList>
    </citation>
    <scope>NUCLEOTIDE SEQUENCE</scope>
    <source>
        <strain evidence="2">ZZ-2019</strain>
        <tissue evidence="2">Adductor muscle</tissue>
    </source>
</reference>
<feature type="domain" description="Tudor" evidence="1">
    <location>
        <begin position="55"/>
        <end position="116"/>
    </location>
</feature>
<sequence length="192" mass="21922">MEVEVFLGRVLHVIDPDNFWMHIGTNDHFAEFLQFEVNLEDFCRLSGNYIDDINEIYAGQFVLVDCTDNGGTWKRGQVSRVDSIQKCADVVYIDYGSTELVEESRLCANVPDEYLQFPFQALCCKLAGIQPIARSWTSRAVKMFQDMTVNQVFHTILLPSGPGWFKVVLYRQDGDERSIAHEMLAQELALVS</sequence>